<comment type="caution">
    <text evidence="2">The sequence shown here is derived from an EMBL/GenBank/DDBJ whole genome shotgun (WGS) entry which is preliminary data.</text>
</comment>
<dbReference type="AlphaFoldDB" id="A0AAE4BUW7"/>
<dbReference type="EMBL" id="JAVDQD010000007">
    <property type="protein sequence ID" value="MDR6241242.1"/>
    <property type="molecule type" value="Genomic_DNA"/>
</dbReference>
<evidence type="ECO:0000313" key="3">
    <source>
        <dbReference type="Proteomes" id="UP001185092"/>
    </source>
</evidence>
<proteinExistence type="predicted"/>
<keyword evidence="3" id="KW-1185">Reference proteome</keyword>
<dbReference type="InterPro" id="IPR005548">
    <property type="entry name" value="Cell_div_FtsQ/DivIB_C"/>
</dbReference>
<dbReference type="GO" id="GO:0051301">
    <property type="term" value="P:cell division"/>
    <property type="evidence" value="ECO:0007669"/>
    <property type="project" value="UniProtKB-KW"/>
</dbReference>
<sequence length="253" mass="29956">MIKVKIRKKIKYYLVGLLVVVLAIFAQKKQSQRKIARIEVNIDNQYKNYFINQGDVRNIVTKNGKKKIIGEFFDKINLRELEILLEANKFVKKAQVFSDLEGSLFVYIIQNRPVARLVRENAPDAYLSEEGEILPLSDTYTARVPLVSGRYVEEFLKEEKFQQEKIEPMLEIVDFVRKDPFWSVQIAQMEISDHQSITLYPQLGNQRIVFGKAEDIQEKFRKLKIFYKEILPKKGWNYYKTVDLRYFKQILCE</sequence>
<reference evidence="2" key="1">
    <citation type="submission" date="2023-07" db="EMBL/GenBank/DDBJ databases">
        <title>Genomic Encyclopedia of Type Strains, Phase IV (KMG-IV): sequencing the most valuable type-strain genomes for metagenomic binning, comparative biology and taxonomic classification.</title>
        <authorList>
            <person name="Goeker M."/>
        </authorList>
    </citation>
    <scope>NUCLEOTIDE SEQUENCE</scope>
    <source>
        <strain evidence="2">DSM 26174</strain>
    </source>
</reference>
<organism evidence="2 3">
    <name type="scientific">Aureibacter tunicatorum</name>
    <dbReference type="NCBI Taxonomy" id="866807"/>
    <lineage>
        <taxon>Bacteria</taxon>
        <taxon>Pseudomonadati</taxon>
        <taxon>Bacteroidota</taxon>
        <taxon>Cytophagia</taxon>
        <taxon>Cytophagales</taxon>
        <taxon>Persicobacteraceae</taxon>
        <taxon>Aureibacter</taxon>
    </lineage>
</organism>
<evidence type="ECO:0000259" key="1">
    <source>
        <dbReference type="Pfam" id="PF03799"/>
    </source>
</evidence>
<gene>
    <name evidence="2" type="ORF">HNQ88_004320</name>
</gene>
<feature type="domain" description="Cell division protein FtsQ/DivIB C-terminal" evidence="1">
    <location>
        <begin position="124"/>
        <end position="245"/>
    </location>
</feature>
<dbReference type="Pfam" id="PF03799">
    <property type="entry name" value="FtsQ_DivIB_C"/>
    <property type="match status" value="1"/>
</dbReference>
<evidence type="ECO:0000313" key="2">
    <source>
        <dbReference type="EMBL" id="MDR6241242.1"/>
    </source>
</evidence>
<keyword evidence="2" id="KW-0132">Cell division</keyword>
<dbReference type="Proteomes" id="UP001185092">
    <property type="component" value="Unassembled WGS sequence"/>
</dbReference>
<protein>
    <submittedName>
        <fullName evidence="2">Cell division protein FtsQ</fullName>
    </submittedName>
</protein>
<accession>A0AAE4BUW7</accession>
<name>A0AAE4BUW7_9BACT</name>
<keyword evidence="2" id="KW-0131">Cell cycle</keyword>
<dbReference type="RefSeq" id="WP_309941852.1">
    <property type="nucleotide sequence ID" value="NZ_AP025305.1"/>
</dbReference>